<dbReference type="Gene3D" id="3.80.10.10">
    <property type="entry name" value="Ribonuclease Inhibitor"/>
    <property type="match status" value="1"/>
</dbReference>
<feature type="compositionally biased region" description="Polar residues" evidence="1">
    <location>
        <begin position="1"/>
        <end position="12"/>
    </location>
</feature>
<dbReference type="PANTHER" id="PTHR13318:SF95">
    <property type="entry name" value="F-BOX PROTEIN YLR352W"/>
    <property type="match status" value="1"/>
</dbReference>
<dbReference type="GO" id="GO:0031146">
    <property type="term" value="P:SCF-dependent proteasomal ubiquitin-dependent protein catabolic process"/>
    <property type="evidence" value="ECO:0007669"/>
    <property type="project" value="TreeGrafter"/>
</dbReference>
<accession>A0A915CZJ2</accession>
<evidence type="ECO:0000313" key="3">
    <source>
        <dbReference type="WBParaSite" id="jg14335"/>
    </source>
</evidence>
<dbReference type="GO" id="GO:0019005">
    <property type="term" value="C:SCF ubiquitin ligase complex"/>
    <property type="evidence" value="ECO:0007669"/>
    <property type="project" value="TreeGrafter"/>
</dbReference>
<dbReference type="PANTHER" id="PTHR13318">
    <property type="entry name" value="PARTNER OF PAIRED, ISOFORM B-RELATED"/>
    <property type="match status" value="1"/>
</dbReference>
<dbReference type="InterPro" id="IPR032675">
    <property type="entry name" value="LRR_dom_sf"/>
</dbReference>
<evidence type="ECO:0000313" key="2">
    <source>
        <dbReference type="Proteomes" id="UP000887574"/>
    </source>
</evidence>
<name>A0A915CZJ2_9BILA</name>
<dbReference type="WBParaSite" id="jg14335">
    <property type="protein sequence ID" value="jg14335"/>
    <property type="gene ID" value="jg14335"/>
</dbReference>
<organism evidence="2 3">
    <name type="scientific">Ditylenchus dipsaci</name>
    <dbReference type="NCBI Taxonomy" id="166011"/>
    <lineage>
        <taxon>Eukaryota</taxon>
        <taxon>Metazoa</taxon>
        <taxon>Ecdysozoa</taxon>
        <taxon>Nematoda</taxon>
        <taxon>Chromadorea</taxon>
        <taxon>Rhabditida</taxon>
        <taxon>Tylenchina</taxon>
        <taxon>Tylenchomorpha</taxon>
        <taxon>Sphaerularioidea</taxon>
        <taxon>Anguinidae</taxon>
        <taxon>Anguininae</taxon>
        <taxon>Ditylenchus</taxon>
    </lineage>
</organism>
<dbReference type="AlphaFoldDB" id="A0A915CZJ2"/>
<proteinExistence type="predicted"/>
<dbReference type="SUPFAM" id="SSF52047">
    <property type="entry name" value="RNI-like"/>
    <property type="match status" value="1"/>
</dbReference>
<sequence>MSFSSQKSIQSEDGSKEISGYNLRPRSQKFSHDPVKKSNPTKKSKVSESTAANTPTAKKSTSRIPEKIVRDLRATRGNRLASTAPVSVRNQDVRGQKRNSRLHTILVRCGHRLKSVNLEGFGDFLMIEFCSTLQAYYNAHSKQLRMAGLESLTICRANLLRDDDYSLVGLFKKTLKKLVVKQCRMILQAQAALFSHISHCSKLEFLDISQCRFLLSKTSLRAIPKSLTHLVIRRLDQGVEEDAVSLIAESCPGLKTLIADGASFRGNELVKLLKDFQVLDLSNCFVSDAEDGILDHTFIGLKYLKKLHLKHSFYVDDTILFYISANCKALEELDISHPNLYTPTPKLPTEAGFMQLAELTQLKSLD</sequence>
<protein>
    <submittedName>
        <fullName evidence="3">Uncharacterized protein</fullName>
    </submittedName>
</protein>
<dbReference type="Proteomes" id="UP000887574">
    <property type="component" value="Unplaced"/>
</dbReference>
<feature type="region of interest" description="Disordered" evidence="1">
    <location>
        <begin position="1"/>
        <end position="67"/>
    </location>
</feature>
<reference evidence="3" key="1">
    <citation type="submission" date="2022-11" db="UniProtKB">
        <authorList>
            <consortium name="WormBaseParasite"/>
        </authorList>
    </citation>
    <scope>IDENTIFICATION</scope>
</reference>
<evidence type="ECO:0000256" key="1">
    <source>
        <dbReference type="SAM" id="MobiDB-lite"/>
    </source>
</evidence>
<keyword evidence="2" id="KW-1185">Reference proteome</keyword>
<feature type="compositionally biased region" description="Polar residues" evidence="1">
    <location>
        <begin position="47"/>
        <end position="63"/>
    </location>
</feature>